<dbReference type="GO" id="GO:0044183">
    <property type="term" value="F:protein folding chaperone"/>
    <property type="evidence" value="ECO:0007669"/>
    <property type="project" value="InterPro"/>
</dbReference>
<reference evidence="2" key="1">
    <citation type="submission" date="2020-05" db="EMBL/GenBank/DDBJ databases">
        <authorList>
            <person name="Chiriac C."/>
            <person name="Salcher M."/>
            <person name="Ghai R."/>
            <person name="Kavagutti S V."/>
        </authorList>
    </citation>
    <scope>NUCLEOTIDE SEQUENCE</scope>
</reference>
<dbReference type="CDD" id="cd00320">
    <property type="entry name" value="cpn10"/>
    <property type="match status" value="1"/>
</dbReference>
<evidence type="ECO:0000256" key="1">
    <source>
        <dbReference type="ARBA" id="ARBA00023186"/>
    </source>
</evidence>
<dbReference type="SMART" id="SM00883">
    <property type="entry name" value="Cpn10"/>
    <property type="match status" value="1"/>
</dbReference>
<keyword evidence="1" id="KW-0143">Chaperone</keyword>
<dbReference type="InterPro" id="IPR020818">
    <property type="entry name" value="Chaperonin_GroES"/>
</dbReference>
<gene>
    <name evidence="2" type="ORF">UFOVP1590_29</name>
</gene>
<evidence type="ECO:0000313" key="2">
    <source>
        <dbReference type="EMBL" id="CAB4217133.1"/>
    </source>
</evidence>
<dbReference type="PRINTS" id="PR00297">
    <property type="entry name" value="CHAPERONIN10"/>
</dbReference>
<sequence>MEINKSGIHPAGWRVLVSPKEIAEKSSGGIILGTESGRDRENMASTTGVVVAVGDECYKDTKSVWCKVGDKISFAKYAGLLYKGKDGLPYRMINDEDVTGLLDDDVDLIDPYLSKGLT</sequence>
<dbReference type="GO" id="GO:0005524">
    <property type="term" value="F:ATP binding"/>
    <property type="evidence" value="ECO:0007669"/>
    <property type="project" value="InterPro"/>
</dbReference>
<proteinExistence type="predicted"/>
<dbReference type="InterPro" id="IPR011032">
    <property type="entry name" value="GroES-like_sf"/>
</dbReference>
<dbReference type="Gene3D" id="2.30.33.40">
    <property type="entry name" value="GroES chaperonin"/>
    <property type="match status" value="1"/>
</dbReference>
<protein>
    <submittedName>
        <fullName evidence="2">GroS Co-chaperonin GroES (HSP10)</fullName>
    </submittedName>
</protein>
<dbReference type="EMBL" id="LR797443">
    <property type="protein sequence ID" value="CAB4217133.1"/>
    <property type="molecule type" value="Genomic_DNA"/>
</dbReference>
<dbReference type="InterPro" id="IPR037124">
    <property type="entry name" value="Chaperonin_GroES_sf"/>
</dbReference>
<accession>A0A6J5SNZ7</accession>
<organism evidence="2">
    <name type="scientific">uncultured Caudovirales phage</name>
    <dbReference type="NCBI Taxonomy" id="2100421"/>
    <lineage>
        <taxon>Viruses</taxon>
        <taxon>Duplodnaviria</taxon>
        <taxon>Heunggongvirae</taxon>
        <taxon>Uroviricota</taxon>
        <taxon>Caudoviricetes</taxon>
        <taxon>Peduoviridae</taxon>
        <taxon>Maltschvirus</taxon>
        <taxon>Maltschvirus maltsch</taxon>
    </lineage>
</organism>
<name>A0A6J5SNZ7_9CAUD</name>
<dbReference type="Pfam" id="PF00166">
    <property type="entry name" value="Cpn10"/>
    <property type="match status" value="1"/>
</dbReference>
<dbReference type="SUPFAM" id="SSF50129">
    <property type="entry name" value="GroES-like"/>
    <property type="match status" value="1"/>
</dbReference>